<gene>
    <name evidence="1" type="ORF">Vau01_123060</name>
</gene>
<dbReference type="SUPFAM" id="SSF55729">
    <property type="entry name" value="Acyl-CoA N-acyltransferases (Nat)"/>
    <property type="match status" value="1"/>
</dbReference>
<name>A0A8J3ZNP6_9ACTN</name>
<keyword evidence="2" id="KW-1185">Reference proteome</keyword>
<reference evidence="1" key="1">
    <citation type="submission" date="2021-01" db="EMBL/GenBank/DDBJ databases">
        <title>Whole genome shotgun sequence of Virgisporangium aurantiacum NBRC 16421.</title>
        <authorList>
            <person name="Komaki H."/>
            <person name="Tamura T."/>
        </authorList>
    </citation>
    <scope>NUCLEOTIDE SEQUENCE</scope>
    <source>
        <strain evidence="1">NBRC 16421</strain>
    </source>
</reference>
<dbReference type="AlphaFoldDB" id="A0A8J3ZNP6"/>
<protein>
    <submittedName>
        <fullName evidence="1">Uncharacterized protein</fullName>
    </submittedName>
</protein>
<dbReference type="Proteomes" id="UP000612585">
    <property type="component" value="Unassembled WGS sequence"/>
</dbReference>
<dbReference type="InterPro" id="IPR016181">
    <property type="entry name" value="Acyl_CoA_acyltransferase"/>
</dbReference>
<evidence type="ECO:0000313" key="1">
    <source>
        <dbReference type="EMBL" id="GIJ64790.1"/>
    </source>
</evidence>
<dbReference type="RefSeq" id="WP_204014275.1">
    <property type="nucleotide sequence ID" value="NZ_BOPG01000129.1"/>
</dbReference>
<accession>A0A8J3ZNP6</accession>
<proteinExistence type="predicted"/>
<sequence>MWSECDLPAPGGDLPGGLVFKAADEVAPSGARRRLLWLADPDGGCVSHLWFFRAVYADAPMRPGYVHDMVTAADLRNQGLLRLLVGWARALQPCGSPLYCDDRGLTTDGGRVAVRLGLIAAGEYRADRADRPSYRQLRGCDHLPHPVHGLAPSA</sequence>
<comment type="caution">
    <text evidence="1">The sequence shown here is derived from an EMBL/GenBank/DDBJ whole genome shotgun (WGS) entry which is preliminary data.</text>
</comment>
<dbReference type="EMBL" id="BOPG01000129">
    <property type="protein sequence ID" value="GIJ64790.1"/>
    <property type="molecule type" value="Genomic_DNA"/>
</dbReference>
<evidence type="ECO:0000313" key="2">
    <source>
        <dbReference type="Proteomes" id="UP000612585"/>
    </source>
</evidence>
<organism evidence="1 2">
    <name type="scientific">Virgisporangium aurantiacum</name>
    <dbReference type="NCBI Taxonomy" id="175570"/>
    <lineage>
        <taxon>Bacteria</taxon>
        <taxon>Bacillati</taxon>
        <taxon>Actinomycetota</taxon>
        <taxon>Actinomycetes</taxon>
        <taxon>Micromonosporales</taxon>
        <taxon>Micromonosporaceae</taxon>
        <taxon>Virgisporangium</taxon>
    </lineage>
</organism>